<dbReference type="InterPro" id="IPR023214">
    <property type="entry name" value="HAD_sf"/>
</dbReference>
<dbReference type="Proteomes" id="UP000310689">
    <property type="component" value="Unassembled WGS sequence"/>
</dbReference>
<protein>
    <recommendedName>
        <fullName evidence="5">Pseudouridine-5'-monophosphatase</fullName>
    </recommendedName>
</protein>
<name>A0A4T0JC67_WALIC</name>
<dbReference type="GO" id="GO:0016791">
    <property type="term" value="F:phosphatase activity"/>
    <property type="evidence" value="ECO:0007669"/>
    <property type="project" value="TreeGrafter"/>
</dbReference>
<dbReference type="Proteomes" id="UP000306954">
    <property type="component" value="Unassembled WGS sequence"/>
</dbReference>
<dbReference type="SFLD" id="SFLDS00003">
    <property type="entry name" value="Haloacid_Dehalogenase"/>
    <property type="match status" value="1"/>
</dbReference>
<dbReference type="Pfam" id="PF00702">
    <property type="entry name" value="Hydrolase"/>
    <property type="match status" value="1"/>
</dbReference>
<proteinExistence type="predicted"/>
<dbReference type="InterPro" id="IPR036412">
    <property type="entry name" value="HAD-like_sf"/>
</dbReference>
<reference evidence="3 4" key="1">
    <citation type="submission" date="2019-03" db="EMBL/GenBank/DDBJ databases">
        <title>Sequencing 23 genomes of Wallemia ichthyophaga.</title>
        <authorList>
            <person name="Gostincar C."/>
        </authorList>
    </citation>
    <scope>NUCLEOTIDE SEQUENCE [LARGE SCALE GENOMIC DNA]</scope>
    <source>
        <strain evidence="2 4">EXF-6200</strain>
        <strain evidence="1 3">EXF-8621</strain>
    </source>
</reference>
<evidence type="ECO:0008006" key="5">
    <source>
        <dbReference type="Google" id="ProtNLM"/>
    </source>
</evidence>
<dbReference type="EMBL" id="SPOF01000026">
    <property type="protein sequence ID" value="TIB11081.1"/>
    <property type="molecule type" value="Genomic_DNA"/>
</dbReference>
<dbReference type="FunFam" id="1.10.150.240:FF:000001">
    <property type="entry name" value="Haloacid dehalogenase-like hydrolase domain"/>
    <property type="match status" value="1"/>
</dbReference>
<dbReference type="SFLD" id="SFLDG01129">
    <property type="entry name" value="C1.5:_HAD__Beta-PGM__Phosphata"/>
    <property type="match status" value="1"/>
</dbReference>
<dbReference type="PANTHER" id="PTHR18901">
    <property type="entry name" value="2-DEOXYGLUCOSE-6-PHOSPHATE PHOSPHATASE 2"/>
    <property type="match status" value="1"/>
</dbReference>
<organism evidence="2 4">
    <name type="scientific">Wallemia ichthyophaga</name>
    <dbReference type="NCBI Taxonomy" id="245174"/>
    <lineage>
        <taxon>Eukaryota</taxon>
        <taxon>Fungi</taxon>
        <taxon>Dikarya</taxon>
        <taxon>Basidiomycota</taxon>
        <taxon>Wallemiomycotina</taxon>
        <taxon>Wallemiomycetes</taxon>
        <taxon>Wallemiales</taxon>
        <taxon>Wallemiaceae</taxon>
        <taxon>Wallemia</taxon>
    </lineage>
</organism>
<comment type="caution">
    <text evidence="2">The sequence shown here is derived from an EMBL/GenBank/DDBJ whole genome shotgun (WGS) entry which is preliminary data.</text>
</comment>
<evidence type="ECO:0000313" key="1">
    <source>
        <dbReference type="EMBL" id="TIB11081.1"/>
    </source>
</evidence>
<evidence type="ECO:0000313" key="3">
    <source>
        <dbReference type="Proteomes" id="UP000306954"/>
    </source>
</evidence>
<dbReference type="Gene3D" id="1.10.150.240">
    <property type="entry name" value="Putative phosphatase, domain 2"/>
    <property type="match status" value="1"/>
</dbReference>
<dbReference type="AlphaFoldDB" id="A0A4T0JC67"/>
<dbReference type="InterPro" id="IPR023198">
    <property type="entry name" value="PGP-like_dom2"/>
</dbReference>
<dbReference type="SUPFAM" id="SSF56784">
    <property type="entry name" value="HAD-like"/>
    <property type="match status" value="1"/>
</dbReference>
<dbReference type="Gene3D" id="3.40.50.1000">
    <property type="entry name" value="HAD superfamily/HAD-like"/>
    <property type="match status" value="1"/>
</dbReference>
<sequence length="248" mass="27310">MTTTKYVLFDLDGLLIDSERVYTEVTNEILLPYGKKFNWTLKANMMGKHERVACEYLVNALQIPLTVDEYIAQRNAKQNEAWPRLALRPGALELVTHLKAHNIPIAVATGSRKSSLMQKCNAPVVHHLMSLFGENCVTADDVGPGLGKPNPDTFLIAAQRLGADIGYDVNGVSSPSKENLLARDSCLVFEDAVPGVQAGLNGNMKVIWVPEPELLDLYKDDDSVKGVYQTLTSLQDLKLSDFGLPDIK</sequence>
<gene>
    <name evidence="2" type="ORF">E3P86_00602</name>
    <name evidence="1" type="ORF">E3P90_02584</name>
</gene>
<evidence type="ECO:0000313" key="4">
    <source>
        <dbReference type="Proteomes" id="UP000310689"/>
    </source>
</evidence>
<evidence type="ECO:0000313" key="2">
    <source>
        <dbReference type="EMBL" id="TIB40579.1"/>
    </source>
</evidence>
<dbReference type="PANTHER" id="PTHR18901:SF38">
    <property type="entry name" value="PSEUDOURIDINE-5'-PHOSPHATASE"/>
    <property type="match status" value="1"/>
</dbReference>
<accession>A0A4T0JC67</accession>
<dbReference type="OMA" id="IWCPHPG"/>
<dbReference type="EMBL" id="SPOI01000014">
    <property type="protein sequence ID" value="TIB40579.1"/>
    <property type="molecule type" value="Genomic_DNA"/>
</dbReference>